<dbReference type="AlphaFoldDB" id="A0A8K0VWI4"/>
<feature type="chain" id="PRO_5035482535" evidence="1">
    <location>
        <begin position="19"/>
        <end position="132"/>
    </location>
</feature>
<name>A0A8K0VWI4_9PLEO</name>
<organism evidence="2 3">
    <name type="scientific">Paraphoma chrysanthemicola</name>
    <dbReference type="NCBI Taxonomy" id="798071"/>
    <lineage>
        <taxon>Eukaryota</taxon>
        <taxon>Fungi</taxon>
        <taxon>Dikarya</taxon>
        <taxon>Ascomycota</taxon>
        <taxon>Pezizomycotina</taxon>
        <taxon>Dothideomycetes</taxon>
        <taxon>Pleosporomycetidae</taxon>
        <taxon>Pleosporales</taxon>
        <taxon>Pleosporineae</taxon>
        <taxon>Phaeosphaeriaceae</taxon>
        <taxon>Paraphoma</taxon>
    </lineage>
</organism>
<accession>A0A8K0VWI4</accession>
<gene>
    <name evidence="2" type="ORF">FB567DRAFT_631095</name>
</gene>
<evidence type="ECO:0000313" key="2">
    <source>
        <dbReference type="EMBL" id="KAH7080926.1"/>
    </source>
</evidence>
<dbReference type="EMBL" id="JAGMVJ010000015">
    <property type="protein sequence ID" value="KAH7080926.1"/>
    <property type="molecule type" value="Genomic_DNA"/>
</dbReference>
<proteinExistence type="predicted"/>
<feature type="signal peptide" evidence="1">
    <location>
        <begin position="1"/>
        <end position="18"/>
    </location>
</feature>
<reference evidence="2" key="1">
    <citation type="journal article" date="2021" name="Nat. Commun.">
        <title>Genetic determinants of endophytism in the Arabidopsis root mycobiome.</title>
        <authorList>
            <person name="Mesny F."/>
            <person name="Miyauchi S."/>
            <person name="Thiergart T."/>
            <person name="Pickel B."/>
            <person name="Atanasova L."/>
            <person name="Karlsson M."/>
            <person name="Huettel B."/>
            <person name="Barry K.W."/>
            <person name="Haridas S."/>
            <person name="Chen C."/>
            <person name="Bauer D."/>
            <person name="Andreopoulos W."/>
            <person name="Pangilinan J."/>
            <person name="LaButti K."/>
            <person name="Riley R."/>
            <person name="Lipzen A."/>
            <person name="Clum A."/>
            <person name="Drula E."/>
            <person name="Henrissat B."/>
            <person name="Kohler A."/>
            <person name="Grigoriev I.V."/>
            <person name="Martin F.M."/>
            <person name="Hacquard S."/>
        </authorList>
    </citation>
    <scope>NUCLEOTIDE SEQUENCE</scope>
    <source>
        <strain evidence="2">MPI-SDFR-AT-0120</strain>
    </source>
</reference>
<evidence type="ECO:0000313" key="3">
    <source>
        <dbReference type="Proteomes" id="UP000813461"/>
    </source>
</evidence>
<keyword evidence="3" id="KW-1185">Reference proteome</keyword>
<sequence length="132" mass="14529">MHFSTLFIAAVSATIVAADLHPFLYCISHIQPFANDNSCGRKRDSSANAPHHLEARAYADNKAATEKACAAYRNRNTGSKQWDTCPDCVMKRYPTDDPNYCVWACASAAKHLGGDEFEYYCKQNGGDGSQTI</sequence>
<protein>
    <submittedName>
        <fullName evidence="2">Uncharacterized protein</fullName>
    </submittedName>
</protein>
<evidence type="ECO:0000256" key="1">
    <source>
        <dbReference type="SAM" id="SignalP"/>
    </source>
</evidence>
<comment type="caution">
    <text evidence="2">The sequence shown here is derived from an EMBL/GenBank/DDBJ whole genome shotgun (WGS) entry which is preliminary data.</text>
</comment>
<dbReference type="Proteomes" id="UP000813461">
    <property type="component" value="Unassembled WGS sequence"/>
</dbReference>
<dbReference type="OrthoDB" id="3489571at2759"/>
<keyword evidence="1" id="KW-0732">Signal</keyword>